<dbReference type="Gene3D" id="2.20.28.160">
    <property type="match status" value="1"/>
</dbReference>
<dbReference type="PANTHER" id="PTHR40393:SF1">
    <property type="entry name" value="LYSINE BIOSYNTHESIS PROTEIN-RELATED"/>
    <property type="match status" value="1"/>
</dbReference>
<proteinExistence type="predicted"/>
<protein>
    <submittedName>
        <fullName evidence="1">Sulfonate ABC transporter</fullName>
    </submittedName>
</protein>
<dbReference type="InterPro" id="IPR005906">
    <property type="entry name" value="LysW"/>
</dbReference>
<dbReference type="PANTHER" id="PTHR40393">
    <property type="entry name" value="LYSINE BIOSYNTHESIS PROTEIN-RELATED-RELATED"/>
    <property type="match status" value="1"/>
</dbReference>
<dbReference type="AlphaFoldDB" id="A0A2R7Y274"/>
<organism evidence="1 2">
    <name type="scientific">Candidatus Terraquivivens tikiterensis</name>
    <dbReference type="NCBI Taxonomy" id="1980982"/>
    <lineage>
        <taxon>Archaea</taxon>
        <taxon>Nitrososphaerota</taxon>
        <taxon>Candidatus Wolframiiraptoraceae</taxon>
        <taxon>Candidatus Terraquivivens</taxon>
    </lineage>
</organism>
<dbReference type="NCBIfam" id="NF041070">
    <property type="entry name" value="carrier_LysW_Arch"/>
    <property type="match status" value="1"/>
</dbReference>
<sequence>MVKVTCPICGGKLDIPEDSLPGELFEHEECGAHLELVITGGKFELKLAEEIAEDWGQ</sequence>
<comment type="caution">
    <text evidence="1">The sequence shown here is derived from an EMBL/GenBank/DDBJ whole genome shotgun (WGS) entry which is preliminary data.</text>
</comment>
<dbReference type="EMBL" id="NDWU01000014">
    <property type="protein sequence ID" value="PUA31650.1"/>
    <property type="molecule type" value="Genomic_DNA"/>
</dbReference>
<accession>A0A2R7Y274</accession>
<dbReference type="Proteomes" id="UP000244066">
    <property type="component" value="Unassembled WGS sequence"/>
</dbReference>
<dbReference type="Pfam" id="PF21344">
    <property type="entry name" value="Zn_ribbon_LysW"/>
    <property type="match status" value="1"/>
</dbReference>
<dbReference type="CDD" id="cd13946">
    <property type="entry name" value="LysW"/>
    <property type="match status" value="1"/>
</dbReference>
<evidence type="ECO:0000313" key="1">
    <source>
        <dbReference type="EMBL" id="PUA31650.1"/>
    </source>
</evidence>
<name>A0A2R7Y274_9ARCH</name>
<gene>
    <name evidence="1" type="ORF">B9J98_05520</name>
</gene>
<evidence type="ECO:0000313" key="2">
    <source>
        <dbReference type="Proteomes" id="UP000244066"/>
    </source>
</evidence>
<reference evidence="1 2" key="1">
    <citation type="submission" date="2017-04" db="EMBL/GenBank/DDBJ databases">
        <title>Draft Aigarchaeota genome from a New Zealand hot spring.</title>
        <authorList>
            <person name="Reysenbach A.-L."/>
            <person name="Donaho J.A."/>
            <person name="Gerhart J."/>
            <person name="Kelley J.F."/>
            <person name="Kouba K."/>
            <person name="Podar M."/>
            <person name="Stott M."/>
        </authorList>
    </citation>
    <scope>NUCLEOTIDE SEQUENCE [LARGE SCALE GENOMIC DNA]</scope>
    <source>
        <strain evidence="1">NZ13_MG1</strain>
    </source>
</reference>